<dbReference type="OrthoDB" id="5779710at2759"/>
<gene>
    <name evidence="7" type="ORF">L596_011828</name>
</gene>
<feature type="transmembrane region" description="Helical" evidence="5">
    <location>
        <begin position="131"/>
        <end position="158"/>
    </location>
</feature>
<feature type="transmembrane region" description="Helical" evidence="5">
    <location>
        <begin position="12"/>
        <end position="34"/>
    </location>
</feature>
<keyword evidence="8" id="KW-1185">Reference proteome</keyword>
<sequence>MESSWIVAEHVVVWVEVVGFLLSIPMDFYLILCLRKTSLLHGNLKVILINLSFALLLIGSTRCGIYVDRLLQRHGVGVDNIACRLQQWILRLFYDSACYTASASMFLVTIERTFATFIPKTYEQRTGVRRVSLLNAVIWTICIGVAAASQALFSVHVSSCESFHAPPSTSVMYAKSSIMLYLAGIATAGVTFAACILTVLLICNKRRRKACNIGQLNLRYQFSENISTIRFLMPIVAFYAVLLAVAIVIVVSYHLERHSENQNIAKLRVLEQTLNTVAALFGVLFPIIACGLHRPMKDKVKKDFSFLLCCTEEESKKPKEMTMVVKSVSGKSLVFTDERAVHFHSLSEGWNAYAKKENLKRKKKTSKVFFSRKQHGICETKSPTSTRRRSLGFWV</sequence>
<dbReference type="InterPro" id="IPR017452">
    <property type="entry name" value="GPCR_Rhodpsn_7TM"/>
</dbReference>
<evidence type="ECO:0000256" key="5">
    <source>
        <dbReference type="SAM" id="Phobius"/>
    </source>
</evidence>
<dbReference type="PANTHER" id="PTHR46561:SF11">
    <property type="entry name" value="SERPENTINE RECEPTOR CLASS ALPHA_BETA-14"/>
    <property type="match status" value="1"/>
</dbReference>
<proteinExistence type="predicted"/>
<dbReference type="AlphaFoldDB" id="A0A4U5NV92"/>
<protein>
    <recommendedName>
        <fullName evidence="6">G-protein coupled receptors family 1 profile domain-containing protein</fullName>
    </recommendedName>
</protein>
<dbReference type="InterPro" id="IPR019408">
    <property type="entry name" value="7TM_GPCR_serpentine_rcpt_Srab"/>
</dbReference>
<feature type="transmembrane region" description="Helical" evidence="5">
    <location>
        <begin position="87"/>
        <end position="110"/>
    </location>
</feature>
<reference evidence="7 8" key="2">
    <citation type="journal article" date="2019" name="G3 (Bethesda)">
        <title>Hybrid Assembly of the Genome of the Entomopathogenic Nematode Steinernema carpocapsae Identifies the X-Chromosome.</title>
        <authorList>
            <person name="Serra L."/>
            <person name="Macchietto M."/>
            <person name="Macias-Munoz A."/>
            <person name="McGill C.J."/>
            <person name="Rodriguez I.M."/>
            <person name="Rodriguez B."/>
            <person name="Murad R."/>
            <person name="Mortazavi A."/>
        </authorList>
    </citation>
    <scope>NUCLEOTIDE SEQUENCE [LARGE SCALE GENOMIC DNA]</scope>
    <source>
        <strain evidence="7 8">ALL</strain>
    </source>
</reference>
<evidence type="ECO:0000256" key="3">
    <source>
        <dbReference type="ARBA" id="ARBA00022989"/>
    </source>
</evidence>
<evidence type="ECO:0000259" key="6">
    <source>
        <dbReference type="PROSITE" id="PS50262"/>
    </source>
</evidence>
<keyword evidence="2 5" id="KW-0812">Transmembrane</keyword>
<feature type="transmembrane region" description="Helical" evidence="5">
    <location>
        <begin position="46"/>
        <end position="67"/>
    </location>
</feature>
<dbReference type="Gene3D" id="1.20.1070.10">
    <property type="entry name" value="Rhodopsin 7-helix transmembrane proteins"/>
    <property type="match status" value="1"/>
</dbReference>
<reference evidence="7 8" key="1">
    <citation type="journal article" date="2015" name="Genome Biol.">
        <title>Comparative genomics of Steinernema reveals deeply conserved gene regulatory networks.</title>
        <authorList>
            <person name="Dillman A.R."/>
            <person name="Macchietto M."/>
            <person name="Porter C.F."/>
            <person name="Rogers A."/>
            <person name="Williams B."/>
            <person name="Antoshechkin I."/>
            <person name="Lee M.M."/>
            <person name="Goodwin Z."/>
            <person name="Lu X."/>
            <person name="Lewis E.E."/>
            <person name="Goodrich-Blair H."/>
            <person name="Stock S.P."/>
            <person name="Adams B.J."/>
            <person name="Sternberg P.W."/>
            <person name="Mortazavi A."/>
        </authorList>
    </citation>
    <scope>NUCLEOTIDE SEQUENCE [LARGE SCALE GENOMIC DNA]</scope>
    <source>
        <strain evidence="7 8">ALL</strain>
    </source>
</reference>
<evidence type="ECO:0000313" key="7">
    <source>
        <dbReference type="EMBL" id="TKR87428.1"/>
    </source>
</evidence>
<evidence type="ECO:0000256" key="1">
    <source>
        <dbReference type="ARBA" id="ARBA00004141"/>
    </source>
</evidence>
<evidence type="ECO:0000256" key="4">
    <source>
        <dbReference type="ARBA" id="ARBA00023136"/>
    </source>
</evidence>
<dbReference type="Proteomes" id="UP000298663">
    <property type="component" value="Unassembled WGS sequence"/>
</dbReference>
<dbReference type="EMBL" id="AZBU02000003">
    <property type="protein sequence ID" value="TKR87428.1"/>
    <property type="molecule type" value="Genomic_DNA"/>
</dbReference>
<name>A0A4U5NV92_STECR</name>
<accession>A0A4U5NV92</accession>
<dbReference type="InterPro" id="IPR053286">
    <property type="entry name" value="Nematode_rcpt-like_srab"/>
</dbReference>
<organism evidence="7 8">
    <name type="scientific">Steinernema carpocapsae</name>
    <name type="common">Entomopathogenic nematode</name>
    <dbReference type="NCBI Taxonomy" id="34508"/>
    <lineage>
        <taxon>Eukaryota</taxon>
        <taxon>Metazoa</taxon>
        <taxon>Ecdysozoa</taxon>
        <taxon>Nematoda</taxon>
        <taxon>Chromadorea</taxon>
        <taxon>Rhabditida</taxon>
        <taxon>Tylenchina</taxon>
        <taxon>Panagrolaimomorpha</taxon>
        <taxon>Strongyloidoidea</taxon>
        <taxon>Steinernematidae</taxon>
        <taxon>Steinernema</taxon>
    </lineage>
</organism>
<dbReference type="SUPFAM" id="SSF81321">
    <property type="entry name" value="Family A G protein-coupled receptor-like"/>
    <property type="match status" value="1"/>
</dbReference>
<feature type="transmembrane region" description="Helical" evidence="5">
    <location>
        <begin position="273"/>
        <end position="292"/>
    </location>
</feature>
<dbReference type="PROSITE" id="PS50262">
    <property type="entry name" value="G_PROTEIN_RECEP_F1_2"/>
    <property type="match status" value="1"/>
</dbReference>
<keyword evidence="4 5" id="KW-0472">Membrane</keyword>
<keyword evidence="3 5" id="KW-1133">Transmembrane helix</keyword>
<feature type="transmembrane region" description="Helical" evidence="5">
    <location>
        <begin position="231"/>
        <end position="253"/>
    </location>
</feature>
<dbReference type="GO" id="GO:0016020">
    <property type="term" value="C:membrane"/>
    <property type="evidence" value="ECO:0007669"/>
    <property type="project" value="UniProtKB-SubCell"/>
</dbReference>
<evidence type="ECO:0000256" key="2">
    <source>
        <dbReference type="ARBA" id="ARBA00022692"/>
    </source>
</evidence>
<dbReference type="CDD" id="cd00637">
    <property type="entry name" value="7tm_classA_rhodopsin-like"/>
    <property type="match status" value="1"/>
</dbReference>
<comment type="subcellular location">
    <subcellularLocation>
        <location evidence="1">Membrane</location>
        <topology evidence="1">Multi-pass membrane protein</topology>
    </subcellularLocation>
</comment>
<feature type="domain" description="G-protein coupled receptors family 1 profile" evidence="6">
    <location>
        <begin position="26"/>
        <end position="289"/>
    </location>
</feature>
<dbReference type="Pfam" id="PF10292">
    <property type="entry name" value="7TM_GPCR_Srab"/>
    <property type="match status" value="1"/>
</dbReference>
<feature type="transmembrane region" description="Helical" evidence="5">
    <location>
        <begin position="178"/>
        <end position="203"/>
    </location>
</feature>
<comment type="caution">
    <text evidence="7">The sequence shown here is derived from an EMBL/GenBank/DDBJ whole genome shotgun (WGS) entry which is preliminary data.</text>
</comment>
<evidence type="ECO:0000313" key="8">
    <source>
        <dbReference type="Proteomes" id="UP000298663"/>
    </source>
</evidence>
<dbReference type="PANTHER" id="PTHR46561">
    <property type="entry name" value="SERPENTINE RECEPTOR, CLASS AB (CLASS A-LIKE)-RELATED"/>
    <property type="match status" value="1"/>
</dbReference>